<organism evidence="1">
    <name type="scientific">freshwater metagenome</name>
    <dbReference type="NCBI Taxonomy" id="449393"/>
    <lineage>
        <taxon>unclassified sequences</taxon>
        <taxon>metagenomes</taxon>
        <taxon>ecological metagenomes</taxon>
    </lineage>
</organism>
<name>A0A6J6GJI7_9ZZZZ</name>
<dbReference type="AlphaFoldDB" id="A0A6J6GJI7"/>
<reference evidence="1" key="1">
    <citation type="submission" date="2020-05" db="EMBL/GenBank/DDBJ databases">
        <authorList>
            <person name="Chiriac C."/>
            <person name="Salcher M."/>
            <person name="Ghai R."/>
            <person name="Kavagutti S V."/>
        </authorList>
    </citation>
    <scope>NUCLEOTIDE SEQUENCE</scope>
</reference>
<accession>A0A6J6GJI7</accession>
<gene>
    <name evidence="1" type="ORF">UFOPK1808_00502</name>
</gene>
<evidence type="ECO:0000313" key="1">
    <source>
        <dbReference type="EMBL" id="CAB4596988.1"/>
    </source>
</evidence>
<dbReference type="EMBL" id="CAEZUL010000039">
    <property type="protein sequence ID" value="CAB4596988.1"/>
    <property type="molecule type" value="Genomic_DNA"/>
</dbReference>
<proteinExistence type="predicted"/>
<protein>
    <submittedName>
        <fullName evidence="1">Unannotated protein</fullName>
    </submittedName>
</protein>
<sequence length="163" mass="17670">MGCNGEIEAVCFGLRRSALVRKNPTCAFVDYFESTDDSNCCPRCTSFIGKGHSVDGEGGLIIGNDDLTISPLLKKRCRQLVSLISVCLYGVIDVHDVDRAKCGVVGTLEFVENIVRGRCFGGDIDTLWSRISKGGKRFKAGHDIKGGRISGYEQNRDAICGAM</sequence>